<name>A0A6A6L075_HEVBR</name>
<reference evidence="2 3" key="1">
    <citation type="journal article" date="2020" name="Mol. Plant">
        <title>The Chromosome-Based Rubber Tree Genome Provides New Insights into Spurge Genome Evolution and Rubber Biosynthesis.</title>
        <authorList>
            <person name="Liu J."/>
            <person name="Shi C."/>
            <person name="Shi C.C."/>
            <person name="Li W."/>
            <person name="Zhang Q.J."/>
            <person name="Zhang Y."/>
            <person name="Li K."/>
            <person name="Lu H.F."/>
            <person name="Shi C."/>
            <person name="Zhu S.T."/>
            <person name="Xiao Z.Y."/>
            <person name="Nan H."/>
            <person name="Yue Y."/>
            <person name="Zhu X.G."/>
            <person name="Wu Y."/>
            <person name="Hong X.N."/>
            <person name="Fan G.Y."/>
            <person name="Tong Y."/>
            <person name="Zhang D."/>
            <person name="Mao C.L."/>
            <person name="Liu Y.L."/>
            <person name="Hao S.J."/>
            <person name="Liu W.Q."/>
            <person name="Lv M.Q."/>
            <person name="Zhang H.B."/>
            <person name="Liu Y."/>
            <person name="Hu-Tang G.R."/>
            <person name="Wang J.P."/>
            <person name="Wang J.H."/>
            <person name="Sun Y.H."/>
            <person name="Ni S.B."/>
            <person name="Chen W.B."/>
            <person name="Zhang X.C."/>
            <person name="Jiao Y.N."/>
            <person name="Eichler E.E."/>
            <person name="Li G.H."/>
            <person name="Liu X."/>
            <person name="Gao L.Z."/>
        </authorList>
    </citation>
    <scope>NUCLEOTIDE SEQUENCE [LARGE SCALE GENOMIC DNA]</scope>
    <source>
        <strain evidence="3">cv. GT1</strain>
        <tissue evidence="2">Leaf</tissue>
    </source>
</reference>
<accession>A0A6A6L075</accession>
<dbReference type="InterPro" id="IPR057192">
    <property type="entry name" value="DUF7870"/>
</dbReference>
<dbReference type="Proteomes" id="UP000467840">
    <property type="component" value="Chromosome 7"/>
</dbReference>
<keyword evidence="3" id="KW-1185">Reference proteome</keyword>
<dbReference type="Pfam" id="PF25276">
    <property type="entry name" value="DUF7870"/>
    <property type="match status" value="1"/>
</dbReference>
<evidence type="ECO:0000259" key="1">
    <source>
        <dbReference type="Pfam" id="PF25276"/>
    </source>
</evidence>
<dbReference type="EMBL" id="JAAGAX010000013">
    <property type="protein sequence ID" value="KAF2294177.1"/>
    <property type="molecule type" value="Genomic_DNA"/>
</dbReference>
<evidence type="ECO:0000313" key="3">
    <source>
        <dbReference type="Proteomes" id="UP000467840"/>
    </source>
</evidence>
<protein>
    <recommendedName>
        <fullName evidence="1">DUF7870 domain-containing protein</fullName>
    </recommendedName>
</protein>
<proteinExistence type="predicted"/>
<dbReference type="PANTHER" id="PTHR33597:SF23">
    <property type="entry name" value="METHYLTRANSFERASE TYPE 11 DOMAIN-CONTAINING PROTEIN"/>
    <property type="match status" value="1"/>
</dbReference>
<comment type="caution">
    <text evidence="2">The sequence shown here is derived from an EMBL/GenBank/DDBJ whole genome shotgun (WGS) entry which is preliminary data.</text>
</comment>
<organism evidence="2 3">
    <name type="scientific">Hevea brasiliensis</name>
    <name type="common">Para rubber tree</name>
    <name type="synonym">Siphonia brasiliensis</name>
    <dbReference type="NCBI Taxonomy" id="3981"/>
    <lineage>
        <taxon>Eukaryota</taxon>
        <taxon>Viridiplantae</taxon>
        <taxon>Streptophyta</taxon>
        <taxon>Embryophyta</taxon>
        <taxon>Tracheophyta</taxon>
        <taxon>Spermatophyta</taxon>
        <taxon>Magnoliopsida</taxon>
        <taxon>eudicotyledons</taxon>
        <taxon>Gunneridae</taxon>
        <taxon>Pentapetalae</taxon>
        <taxon>rosids</taxon>
        <taxon>fabids</taxon>
        <taxon>Malpighiales</taxon>
        <taxon>Euphorbiaceae</taxon>
        <taxon>Crotonoideae</taxon>
        <taxon>Micrandreae</taxon>
        <taxon>Hevea</taxon>
    </lineage>
</organism>
<sequence>MKHLPDGGIGLDSDTLLVIKLPDSQVLRVVSRSVFLAVFILTLPCIGSILKGLSSTSNYSLPANDSDSDYIDVEFLDSLLLDLANEGLIKKGDKALFVKSGIGAVIDNSRFLNANEIDLAKKAALNGLEDVLLEPPRKVLATSRKFLKKFNYLPDFLEDSLEGYPRRVFVDVSLQEEKDSVMAWFNENYPTRNQKFETYNIEMVPEVVSKTVARRVNVSNWLLKNVRQDEFVVMKAEAEVVEEMIRRGLSIWWTNYFYSARTSGRMVKRRRARGLIGSV</sequence>
<feature type="domain" description="DUF7870" evidence="1">
    <location>
        <begin position="125"/>
        <end position="248"/>
    </location>
</feature>
<dbReference type="AlphaFoldDB" id="A0A6A6L075"/>
<gene>
    <name evidence="2" type="ORF">GH714_008016</name>
</gene>
<evidence type="ECO:0000313" key="2">
    <source>
        <dbReference type="EMBL" id="KAF2294177.1"/>
    </source>
</evidence>
<dbReference type="PANTHER" id="PTHR33597">
    <property type="entry name" value="OS02G0760400 PROTEIN"/>
    <property type="match status" value="1"/>
</dbReference>